<sequence length="64" mass="7296">MNDLKLLKGKKQSIFPCLQSEMDCFYEITFNRLKPNVRDRPDQPDQLNTVDGNVLINVTVSSAP</sequence>
<dbReference type="EMBL" id="AP025635">
    <property type="protein sequence ID" value="BDG68791.1"/>
    <property type="molecule type" value="Genomic_DNA"/>
</dbReference>
<reference evidence="1 2" key="1">
    <citation type="submission" date="2022-03" db="EMBL/GenBank/DDBJ databases">
        <title>Complete genome sequence of Enterococcus innesii DB-1.</title>
        <authorList>
            <person name="Fukuda D."/>
            <person name="Nolasco-Hipolito C."/>
        </authorList>
    </citation>
    <scope>NUCLEOTIDE SEQUENCE [LARGE SCALE GENOMIC DNA]</scope>
    <source>
        <strain evidence="1 2">DB-1</strain>
    </source>
</reference>
<organism evidence="1 2">
    <name type="scientific">Enterococcus innesii</name>
    <dbReference type="NCBI Taxonomy" id="2839759"/>
    <lineage>
        <taxon>Bacteria</taxon>
        <taxon>Bacillati</taxon>
        <taxon>Bacillota</taxon>
        <taxon>Bacilli</taxon>
        <taxon>Lactobacillales</taxon>
        <taxon>Enterococcaceae</taxon>
        <taxon>Enterococcus</taxon>
    </lineage>
</organism>
<dbReference type="Proteomes" id="UP000831692">
    <property type="component" value="Chromosome"/>
</dbReference>
<proteinExistence type="predicted"/>
<name>A0ABM7XUK2_9ENTE</name>
<keyword evidence="2" id="KW-1185">Reference proteome</keyword>
<protein>
    <recommendedName>
        <fullName evidence="3">Transposase</fullName>
    </recommendedName>
</protein>
<gene>
    <name evidence="1" type="ORF">ENLAB_23550</name>
</gene>
<accession>A0ABM7XUK2</accession>
<evidence type="ECO:0008006" key="3">
    <source>
        <dbReference type="Google" id="ProtNLM"/>
    </source>
</evidence>
<evidence type="ECO:0000313" key="1">
    <source>
        <dbReference type="EMBL" id="BDG68791.1"/>
    </source>
</evidence>
<evidence type="ECO:0000313" key="2">
    <source>
        <dbReference type="Proteomes" id="UP000831692"/>
    </source>
</evidence>